<evidence type="ECO:0000313" key="2">
    <source>
        <dbReference type="WBParaSite" id="TREG1_78050.1"/>
    </source>
</evidence>
<reference evidence="1" key="1">
    <citation type="submission" date="2022-06" db="EMBL/GenBank/DDBJ databases">
        <authorList>
            <person name="Berger JAMES D."/>
            <person name="Berger JAMES D."/>
        </authorList>
    </citation>
    <scope>NUCLEOTIDE SEQUENCE [LARGE SCALE GENOMIC DNA]</scope>
</reference>
<dbReference type="AlphaFoldDB" id="A0AA85K4X3"/>
<proteinExistence type="predicted"/>
<dbReference type="Proteomes" id="UP000050795">
    <property type="component" value="Unassembled WGS sequence"/>
</dbReference>
<protein>
    <submittedName>
        <fullName evidence="2">Uncharacterized protein</fullName>
    </submittedName>
</protein>
<sequence>MTSSGTISDVKKFSVLLDDVNSTLMEYMKAYNESQIAQLRVYKYRGALGDTDLVEELLKESHRLDRLYQLKWINELISSRVFQARDVIDENTKKRFAGTEILLETIPRKWEARARLDTAEDAYLSKSSENCSTKEGAVNKELYKTAATLEEMLFNSDIGNALVNKIAEVEHHRLHYLQCKSVSYS</sequence>
<organism evidence="1 2">
    <name type="scientific">Trichobilharzia regenti</name>
    <name type="common">Nasal bird schistosome</name>
    <dbReference type="NCBI Taxonomy" id="157069"/>
    <lineage>
        <taxon>Eukaryota</taxon>
        <taxon>Metazoa</taxon>
        <taxon>Spiralia</taxon>
        <taxon>Lophotrochozoa</taxon>
        <taxon>Platyhelminthes</taxon>
        <taxon>Trematoda</taxon>
        <taxon>Digenea</taxon>
        <taxon>Strigeidida</taxon>
        <taxon>Schistosomatoidea</taxon>
        <taxon>Schistosomatidae</taxon>
        <taxon>Trichobilharzia</taxon>
    </lineage>
</organism>
<reference evidence="2" key="2">
    <citation type="submission" date="2023-11" db="UniProtKB">
        <authorList>
            <consortium name="WormBaseParasite"/>
        </authorList>
    </citation>
    <scope>IDENTIFICATION</scope>
</reference>
<name>A0AA85K4X3_TRIRE</name>
<dbReference type="WBParaSite" id="TREG1_78050.1">
    <property type="protein sequence ID" value="TREG1_78050.1"/>
    <property type="gene ID" value="TREG1_78050"/>
</dbReference>
<keyword evidence="1" id="KW-1185">Reference proteome</keyword>
<evidence type="ECO:0000313" key="1">
    <source>
        <dbReference type="Proteomes" id="UP000050795"/>
    </source>
</evidence>
<accession>A0AA85K4X3</accession>